<dbReference type="CDD" id="cd00211">
    <property type="entry name" value="PTS_IIA_fru"/>
    <property type="match status" value="1"/>
</dbReference>
<organism evidence="2 3">
    <name type="scientific">Lentisphaera araneosa HTCC2155</name>
    <dbReference type="NCBI Taxonomy" id="313628"/>
    <lineage>
        <taxon>Bacteria</taxon>
        <taxon>Pseudomonadati</taxon>
        <taxon>Lentisphaerota</taxon>
        <taxon>Lentisphaeria</taxon>
        <taxon>Lentisphaerales</taxon>
        <taxon>Lentisphaeraceae</taxon>
        <taxon>Lentisphaera</taxon>
    </lineage>
</organism>
<dbReference type="PANTHER" id="PTHR47738">
    <property type="entry name" value="PTS SYSTEM FRUCTOSE-LIKE EIIA COMPONENT-RELATED"/>
    <property type="match status" value="1"/>
</dbReference>
<dbReference type="PROSITE" id="PS51094">
    <property type="entry name" value="PTS_EIIA_TYPE_2"/>
    <property type="match status" value="1"/>
</dbReference>
<name>A6DTG7_9BACT</name>
<dbReference type="InterPro" id="IPR016152">
    <property type="entry name" value="PTrfase/Anion_transptr"/>
</dbReference>
<sequence length="149" mass="16994">MNLINYIDRQRVIFLEANEINSALEEMVEASREKVNNSDNFLQALINREELMSTGFGFGIAYPHAKTPDIDEFFITIGISKAGIDWKSFDQKDAQLIFMIGGPDGQQDIYLKLLAGLSSFLKNSQLHDQLTNFCEDIDSFYQFIVKNLN</sequence>
<dbReference type="Pfam" id="PF00359">
    <property type="entry name" value="PTS_EIIA_2"/>
    <property type="match status" value="1"/>
</dbReference>
<dbReference type="OrthoDB" id="95460at2"/>
<protein>
    <submittedName>
        <fullName evidence="2">Putative nitrogen regulatory IIA protein (Enzyme IIA-ntr) (Phosphotransferase enzyme II, A component)</fullName>
    </submittedName>
</protein>
<keyword evidence="3" id="KW-1185">Reference proteome</keyword>
<reference evidence="2 3" key="1">
    <citation type="journal article" date="2010" name="J. Bacteriol.">
        <title>Genome sequence of Lentisphaera araneosa HTCC2155T, the type species of the order Lentisphaerales in the phylum Lentisphaerae.</title>
        <authorList>
            <person name="Thrash J.C."/>
            <person name="Cho J.C."/>
            <person name="Vergin K.L."/>
            <person name="Morris R.M."/>
            <person name="Giovannoni S.J."/>
        </authorList>
    </citation>
    <scope>NUCLEOTIDE SEQUENCE [LARGE SCALE GENOMIC DNA]</scope>
    <source>
        <strain evidence="2 3">HTCC2155</strain>
    </source>
</reference>
<dbReference type="SUPFAM" id="SSF55804">
    <property type="entry name" value="Phoshotransferase/anion transport protein"/>
    <property type="match status" value="1"/>
</dbReference>
<dbReference type="EMBL" id="ABCK01000037">
    <property type="protein sequence ID" value="EDM25071.1"/>
    <property type="molecule type" value="Genomic_DNA"/>
</dbReference>
<dbReference type="PANTHER" id="PTHR47738:SF2">
    <property type="entry name" value="PTS SYSTEM FRUCTOSE-LIKE EIIA COMPONENT"/>
    <property type="match status" value="1"/>
</dbReference>
<dbReference type="GO" id="GO:0016740">
    <property type="term" value="F:transferase activity"/>
    <property type="evidence" value="ECO:0007669"/>
    <property type="project" value="UniProtKB-KW"/>
</dbReference>
<dbReference type="Proteomes" id="UP000004947">
    <property type="component" value="Unassembled WGS sequence"/>
</dbReference>
<dbReference type="InterPro" id="IPR002178">
    <property type="entry name" value="PTS_EIIA_type-2_dom"/>
</dbReference>
<gene>
    <name evidence="2" type="ORF">LNTAR_10041</name>
</gene>
<keyword evidence="2" id="KW-0808">Transferase</keyword>
<proteinExistence type="predicted"/>
<dbReference type="STRING" id="313628.LNTAR_10041"/>
<dbReference type="RefSeq" id="WP_007281116.1">
    <property type="nucleotide sequence ID" value="NZ_ABCK01000037.1"/>
</dbReference>
<comment type="caution">
    <text evidence="2">The sequence shown here is derived from an EMBL/GenBank/DDBJ whole genome shotgun (WGS) entry which is preliminary data.</text>
</comment>
<evidence type="ECO:0000313" key="2">
    <source>
        <dbReference type="EMBL" id="EDM25071.1"/>
    </source>
</evidence>
<dbReference type="Gene3D" id="3.40.930.10">
    <property type="entry name" value="Mannitol-specific EII, Chain A"/>
    <property type="match status" value="1"/>
</dbReference>
<dbReference type="AlphaFoldDB" id="A6DTG7"/>
<evidence type="ECO:0000259" key="1">
    <source>
        <dbReference type="PROSITE" id="PS51094"/>
    </source>
</evidence>
<feature type="domain" description="PTS EIIA type-2" evidence="1">
    <location>
        <begin position="4"/>
        <end position="147"/>
    </location>
</feature>
<accession>A6DTG7</accession>
<dbReference type="eggNOG" id="COG1762">
    <property type="taxonomic scope" value="Bacteria"/>
</dbReference>
<evidence type="ECO:0000313" key="3">
    <source>
        <dbReference type="Proteomes" id="UP000004947"/>
    </source>
</evidence>
<dbReference type="InterPro" id="IPR051541">
    <property type="entry name" value="PTS_SugarTrans_NitroReg"/>
</dbReference>